<dbReference type="Pfam" id="PF13458">
    <property type="entry name" value="Peripla_BP_6"/>
    <property type="match status" value="1"/>
</dbReference>
<dbReference type="CDD" id="cd06347">
    <property type="entry name" value="PBP1_ABC_LivK_ligand_binding-like"/>
    <property type="match status" value="1"/>
</dbReference>
<dbReference type="SUPFAM" id="SSF53822">
    <property type="entry name" value="Periplasmic binding protein-like I"/>
    <property type="match status" value="1"/>
</dbReference>
<feature type="signal peptide" evidence="5">
    <location>
        <begin position="1"/>
        <end position="21"/>
    </location>
</feature>
<keyword evidence="2" id="KW-0813">Transport</keyword>
<feature type="chain" id="PRO_5045607141" evidence="5">
    <location>
        <begin position="22"/>
        <end position="393"/>
    </location>
</feature>
<keyword evidence="3 5" id="KW-0732">Signal</keyword>
<keyword evidence="4" id="KW-0029">Amino-acid transport</keyword>
<dbReference type="PRINTS" id="PR00337">
    <property type="entry name" value="LEUILEVALBP"/>
</dbReference>
<keyword evidence="8" id="KW-1185">Reference proteome</keyword>
<name>A0ABT0WI29_9BACI</name>
<evidence type="ECO:0000256" key="5">
    <source>
        <dbReference type="SAM" id="SignalP"/>
    </source>
</evidence>
<evidence type="ECO:0000256" key="1">
    <source>
        <dbReference type="ARBA" id="ARBA00010062"/>
    </source>
</evidence>
<dbReference type="EMBL" id="JAMQCR010000003">
    <property type="protein sequence ID" value="MCM2535670.1"/>
    <property type="molecule type" value="Genomic_DNA"/>
</dbReference>
<dbReference type="InterPro" id="IPR000709">
    <property type="entry name" value="Leu_Ile_Val-bd"/>
</dbReference>
<reference evidence="7 8" key="1">
    <citation type="submission" date="2022-06" db="EMBL/GenBank/DDBJ databases">
        <authorList>
            <person name="Jeon C.O."/>
        </authorList>
    </citation>
    <scope>NUCLEOTIDE SEQUENCE [LARGE SCALE GENOMIC DNA]</scope>
    <source>
        <strain evidence="7 8">KCTC 13943</strain>
    </source>
</reference>
<feature type="domain" description="Leucine-binding protein" evidence="6">
    <location>
        <begin position="39"/>
        <end position="383"/>
    </location>
</feature>
<organism evidence="7 8">
    <name type="scientific">Neobacillus pocheonensis</name>
    <dbReference type="NCBI Taxonomy" id="363869"/>
    <lineage>
        <taxon>Bacteria</taxon>
        <taxon>Bacillati</taxon>
        <taxon>Bacillota</taxon>
        <taxon>Bacilli</taxon>
        <taxon>Bacillales</taxon>
        <taxon>Bacillaceae</taxon>
        <taxon>Neobacillus</taxon>
    </lineage>
</organism>
<protein>
    <submittedName>
        <fullName evidence="7">ABC transporter substrate-binding protein</fullName>
    </submittedName>
</protein>
<evidence type="ECO:0000313" key="8">
    <source>
        <dbReference type="Proteomes" id="UP001523262"/>
    </source>
</evidence>
<evidence type="ECO:0000256" key="3">
    <source>
        <dbReference type="ARBA" id="ARBA00022729"/>
    </source>
</evidence>
<accession>A0ABT0WI29</accession>
<dbReference type="InterPro" id="IPR028082">
    <property type="entry name" value="Peripla_BP_I"/>
</dbReference>
<evidence type="ECO:0000256" key="2">
    <source>
        <dbReference type="ARBA" id="ARBA00022448"/>
    </source>
</evidence>
<dbReference type="InterPro" id="IPR028081">
    <property type="entry name" value="Leu-bd"/>
</dbReference>
<dbReference type="PANTHER" id="PTHR30483:SF6">
    <property type="entry name" value="PERIPLASMIC BINDING PROTEIN OF ABC TRANSPORTER FOR NATURAL AMINO ACIDS"/>
    <property type="match status" value="1"/>
</dbReference>
<comment type="caution">
    <text evidence="7">The sequence shown here is derived from an EMBL/GenBank/DDBJ whole genome shotgun (WGS) entry which is preliminary data.</text>
</comment>
<proteinExistence type="inferred from homology"/>
<comment type="similarity">
    <text evidence="1">Belongs to the leucine-binding protein family.</text>
</comment>
<evidence type="ECO:0000313" key="7">
    <source>
        <dbReference type="EMBL" id="MCM2535670.1"/>
    </source>
</evidence>
<dbReference type="PANTHER" id="PTHR30483">
    <property type="entry name" value="LEUCINE-SPECIFIC-BINDING PROTEIN"/>
    <property type="match status" value="1"/>
</dbReference>
<dbReference type="Proteomes" id="UP001523262">
    <property type="component" value="Unassembled WGS sequence"/>
</dbReference>
<evidence type="ECO:0000259" key="6">
    <source>
        <dbReference type="Pfam" id="PF13458"/>
    </source>
</evidence>
<evidence type="ECO:0000256" key="4">
    <source>
        <dbReference type="ARBA" id="ARBA00022970"/>
    </source>
</evidence>
<dbReference type="PROSITE" id="PS51257">
    <property type="entry name" value="PROKAR_LIPOPROTEIN"/>
    <property type="match status" value="1"/>
</dbReference>
<dbReference type="InterPro" id="IPR051010">
    <property type="entry name" value="BCAA_transport"/>
</dbReference>
<sequence length="393" mass="41585">MKKKKVASIFASLLVTAGVMAGCSSTTSGSSSSSNDGGTIKIGENLELSGGVASYGQSIEQGVQLALDEINKKGVNGKKLELVKVDNKSDAAEATSGAIKLVSQDKVSAIIGAATSTDTLAQVQIAQDNKVPLLTPTGTNPTVTYKDGKLNDYVFRTCFIDPFQGTVAANFASNKLNVKTAAVLIDSSSDYAKGLAASFKSAFKKNGGSIVSEEAYVAKDTDFHATLTRIKAQNPAFVFLPGYYEEVGLIVKQAREIGLNVPFMGGDGWDSPKLVEIAGAAPLNNTYITNHYSSGDSDPKVQDFVKAFKAKYNGNSPDAFNALGYDSAYFLADAIKRAGSSDPKKIQEALVKTNSLQLVSGTMKLDKNHDPIKSAVILEYKDGKQVFNTKVNP</sequence>
<dbReference type="Gene3D" id="3.40.50.2300">
    <property type="match status" value="2"/>
</dbReference>
<gene>
    <name evidence="7" type="ORF">NDK43_29520</name>
</gene>